<organism evidence="2 3">
    <name type="scientific">Gnomoniopsis smithogilvyi</name>
    <dbReference type="NCBI Taxonomy" id="1191159"/>
    <lineage>
        <taxon>Eukaryota</taxon>
        <taxon>Fungi</taxon>
        <taxon>Dikarya</taxon>
        <taxon>Ascomycota</taxon>
        <taxon>Pezizomycotina</taxon>
        <taxon>Sordariomycetes</taxon>
        <taxon>Sordariomycetidae</taxon>
        <taxon>Diaporthales</taxon>
        <taxon>Gnomoniaceae</taxon>
        <taxon>Gnomoniopsis</taxon>
    </lineage>
</organism>
<feature type="compositionally biased region" description="Basic residues" evidence="1">
    <location>
        <begin position="132"/>
        <end position="150"/>
    </location>
</feature>
<gene>
    <name evidence="2" type="ORF">N0V93_007519</name>
</gene>
<feature type="compositionally biased region" description="Polar residues" evidence="1">
    <location>
        <begin position="1"/>
        <end position="22"/>
    </location>
</feature>
<reference evidence="2" key="1">
    <citation type="submission" date="2022-10" db="EMBL/GenBank/DDBJ databases">
        <title>Tapping the CABI collections for fungal endophytes: first genome assemblies for Collariella, Neodidymelliopsis, Ascochyta clinopodiicola, Didymella pomorum, Didymosphaeria variabile, Neocosmospora piperis and Neocucurbitaria cava.</title>
        <authorList>
            <person name="Hill R."/>
        </authorList>
    </citation>
    <scope>NUCLEOTIDE SEQUENCE</scope>
    <source>
        <strain evidence="2">IMI 355082</strain>
    </source>
</reference>
<sequence length="181" mass="19977">MDRASTSSRGDFYTTDPQSTESPDPETRGRKRRRDPLNPFSLPRHKPSAESSTLRGRCRHRSTSRMHLVTTMTAATAAAAHTTSHRTGRDSPELLSPAAAAENYRRSKSPSRSRSPGASHVEAEAVPIVMGQRRRQTRRQRTQSRGRRQGLKGALASAAQTGRPNLGFEEWVKEDGGMGKD</sequence>
<feature type="compositionally biased region" description="Low complexity" evidence="1">
    <location>
        <begin position="70"/>
        <end position="82"/>
    </location>
</feature>
<evidence type="ECO:0000256" key="1">
    <source>
        <dbReference type="SAM" id="MobiDB-lite"/>
    </source>
</evidence>
<comment type="caution">
    <text evidence="2">The sequence shown here is derived from an EMBL/GenBank/DDBJ whole genome shotgun (WGS) entry which is preliminary data.</text>
</comment>
<feature type="compositionally biased region" description="Basic and acidic residues" evidence="1">
    <location>
        <begin position="170"/>
        <end position="181"/>
    </location>
</feature>
<proteinExistence type="predicted"/>
<dbReference type="Proteomes" id="UP001140453">
    <property type="component" value="Unassembled WGS sequence"/>
</dbReference>
<evidence type="ECO:0000313" key="2">
    <source>
        <dbReference type="EMBL" id="KAJ4390046.1"/>
    </source>
</evidence>
<keyword evidence="3" id="KW-1185">Reference proteome</keyword>
<dbReference type="AlphaFoldDB" id="A0A9W8YRR5"/>
<evidence type="ECO:0000313" key="3">
    <source>
        <dbReference type="Proteomes" id="UP001140453"/>
    </source>
</evidence>
<dbReference type="EMBL" id="JAPEVB010000004">
    <property type="protein sequence ID" value="KAJ4390046.1"/>
    <property type="molecule type" value="Genomic_DNA"/>
</dbReference>
<feature type="region of interest" description="Disordered" evidence="1">
    <location>
        <begin position="1"/>
        <end position="181"/>
    </location>
</feature>
<protein>
    <submittedName>
        <fullName evidence="2">Uncharacterized protein</fullName>
    </submittedName>
</protein>
<name>A0A9W8YRR5_9PEZI</name>
<dbReference type="OrthoDB" id="5233293at2759"/>
<accession>A0A9W8YRR5</accession>